<comment type="caution">
    <text evidence="4">The sequence shown here is derived from an EMBL/GenBank/DDBJ whole genome shotgun (WGS) entry which is preliminary data.</text>
</comment>
<dbReference type="Gene3D" id="3.40.718.10">
    <property type="entry name" value="Isopropylmalate Dehydrogenase"/>
    <property type="match status" value="1"/>
</dbReference>
<keyword evidence="3" id="KW-0520">NAD</keyword>
<evidence type="ECO:0000313" key="5">
    <source>
        <dbReference type="Proteomes" id="UP000178187"/>
    </source>
</evidence>
<dbReference type="AlphaFoldDB" id="A0A1G1KSP8"/>
<dbReference type="NCBIfam" id="TIGR00557">
    <property type="entry name" value="pdxA"/>
    <property type="match status" value="1"/>
</dbReference>
<evidence type="ECO:0000256" key="1">
    <source>
        <dbReference type="ARBA" id="ARBA00022723"/>
    </source>
</evidence>
<name>A0A1G1KSP8_9BACT</name>
<keyword evidence="1" id="KW-0479">Metal-binding</keyword>
<evidence type="ECO:0000256" key="3">
    <source>
        <dbReference type="ARBA" id="ARBA00023027"/>
    </source>
</evidence>
<dbReference type="PANTHER" id="PTHR30004:SF6">
    <property type="entry name" value="D-THREONATE 4-PHOSPHATE DEHYDROGENASE"/>
    <property type="match status" value="1"/>
</dbReference>
<sequence>MKPMIVITMGDPGGIGPEIILKTLREINLSKAILLVIGSRNVFQFAESKIKIHLEFHQISEMSENAFSDKKINFFDVETKADEIYSKVFQCARPADESVSYGNLGRWNAALTYATLETAARYAKEGLISGIVTAPINKEAMRMLDPGFVGHTEFFAQTAGVKNFAMMFVSERLRVTLATIHVPLKEVSNRLNTDTIRSRILLTDEFLKRRIGIPNPKIGVAALNPHGREFGREEDEIILPAIEQARNAGADAIGPMPGDQIFNQAYAGKLDAVIAMYHDQGLAPFKMIAFHDGVNTTLGLPYLRTSPDHGTAFDIAYQNKADHSSFKQSFEYMEAWLSK</sequence>
<dbReference type="Pfam" id="PF04166">
    <property type="entry name" value="PdxA"/>
    <property type="match status" value="1"/>
</dbReference>
<dbReference type="GO" id="GO:0046872">
    <property type="term" value="F:metal ion binding"/>
    <property type="evidence" value="ECO:0007669"/>
    <property type="project" value="UniProtKB-KW"/>
</dbReference>
<organism evidence="4 5">
    <name type="scientific">Candidatus Danuiimicrobium aquiferis</name>
    <dbReference type="NCBI Taxonomy" id="1801832"/>
    <lineage>
        <taxon>Bacteria</taxon>
        <taxon>Pseudomonadati</taxon>
        <taxon>Candidatus Omnitrophota</taxon>
        <taxon>Candidatus Danuiimicrobium</taxon>
    </lineage>
</organism>
<accession>A0A1G1KSP8</accession>
<evidence type="ECO:0000313" key="4">
    <source>
        <dbReference type="EMBL" id="OGW95927.1"/>
    </source>
</evidence>
<dbReference type="Proteomes" id="UP000178187">
    <property type="component" value="Unassembled WGS sequence"/>
</dbReference>
<dbReference type="PANTHER" id="PTHR30004">
    <property type="entry name" value="4-HYDROXYTHREONINE-4-PHOSPHATE DEHYDROGENASE"/>
    <property type="match status" value="1"/>
</dbReference>
<reference evidence="4 5" key="1">
    <citation type="journal article" date="2016" name="Nat. Commun.">
        <title>Thousands of microbial genomes shed light on interconnected biogeochemical processes in an aquifer system.</title>
        <authorList>
            <person name="Anantharaman K."/>
            <person name="Brown C.T."/>
            <person name="Hug L.A."/>
            <person name="Sharon I."/>
            <person name="Castelle C.J."/>
            <person name="Probst A.J."/>
            <person name="Thomas B.C."/>
            <person name="Singh A."/>
            <person name="Wilkins M.J."/>
            <person name="Karaoz U."/>
            <person name="Brodie E.L."/>
            <person name="Williams K.H."/>
            <person name="Hubbard S.S."/>
            <person name="Banfield J.F."/>
        </authorList>
    </citation>
    <scope>NUCLEOTIDE SEQUENCE [LARGE SCALE GENOMIC DNA]</scope>
</reference>
<gene>
    <name evidence="4" type="ORF">A3G33_03930</name>
</gene>
<protein>
    <submittedName>
        <fullName evidence="4">4-hydroxythreonine-4-phosphate dehydrogenase PdxA</fullName>
    </submittedName>
</protein>
<evidence type="ECO:0000256" key="2">
    <source>
        <dbReference type="ARBA" id="ARBA00023002"/>
    </source>
</evidence>
<dbReference type="GO" id="GO:0016491">
    <property type="term" value="F:oxidoreductase activity"/>
    <property type="evidence" value="ECO:0007669"/>
    <property type="project" value="UniProtKB-KW"/>
</dbReference>
<keyword evidence="2" id="KW-0560">Oxidoreductase</keyword>
<dbReference type="InterPro" id="IPR005255">
    <property type="entry name" value="PdxA_fam"/>
</dbReference>
<dbReference type="SUPFAM" id="SSF53659">
    <property type="entry name" value="Isocitrate/Isopropylmalate dehydrogenase-like"/>
    <property type="match status" value="1"/>
</dbReference>
<dbReference type="GO" id="GO:0051287">
    <property type="term" value="F:NAD binding"/>
    <property type="evidence" value="ECO:0007669"/>
    <property type="project" value="InterPro"/>
</dbReference>
<dbReference type="EMBL" id="MHFR01000056">
    <property type="protein sequence ID" value="OGW95927.1"/>
    <property type="molecule type" value="Genomic_DNA"/>
</dbReference>
<proteinExistence type="predicted"/>